<dbReference type="InterPro" id="IPR013216">
    <property type="entry name" value="Methyltransf_11"/>
</dbReference>
<evidence type="ECO:0000313" key="3">
    <source>
        <dbReference type="Proteomes" id="UP000007319"/>
    </source>
</evidence>
<name>A0A9P1K1R4_9PROT</name>
<accession>A0A9P1K1R4</accession>
<dbReference type="SUPFAM" id="SSF53335">
    <property type="entry name" value="S-adenosyl-L-methionine-dependent methyltransferases"/>
    <property type="match status" value="1"/>
</dbReference>
<dbReference type="RefSeq" id="WP_014200302.1">
    <property type="nucleotide sequence ID" value="NC_016597.1"/>
</dbReference>
<keyword evidence="3" id="KW-1185">Reference proteome</keyword>
<dbReference type="Proteomes" id="UP000007319">
    <property type="component" value="Plasmid AZOBR_p6"/>
</dbReference>
<keyword evidence="2" id="KW-0614">Plasmid</keyword>
<organism evidence="2 3">
    <name type="scientific">Azospirillum baldaniorum</name>
    <dbReference type="NCBI Taxonomy" id="1064539"/>
    <lineage>
        <taxon>Bacteria</taxon>
        <taxon>Pseudomonadati</taxon>
        <taxon>Pseudomonadota</taxon>
        <taxon>Alphaproteobacteria</taxon>
        <taxon>Rhodospirillales</taxon>
        <taxon>Azospirillaceae</taxon>
        <taxon>Azospirillum</taxon>
    </lineage>
</organism>
<protein>
    <recommendedName>
        <fullName evidence="1">Methyltransferase type 11 domain-containing protein</fullName>
    </recommendedName>
</protein>
<dbReference type="Gene3D" id="3.40.50.150">
    <property type="entry name" value="Vaccinia Virus protein VP39"/>
    <property type="match status" value="1"/>
</dbReference>
<evidence type="ECO:0000259" key="1">
    <source>
        <dbReference type="Pfam" id="PF08241"/>
    </source>
</evidence>
<dbReference type="GO" id="GO:0008757">
    <property type="term" value="F:S-adenosylmethionine-dependent methyltransferase activity"/>
    <property type="evidence" value="ECO:0007669"/>
    <property type="project" value="InterPro"/>
</dbReference>
<dbReference type="KEGG" id="abs:AZOBR_p60042"/>
<sequence>MNITSRCRRKPGPLVVATLGQHFEQVDRCWAAGNHIGALDIVAALVEQYPSRSIEFLARVHPIFMELENRTRYELYQQRLFDFPIRPGDRVLDIGSGHMPFPLATHLADIATTDDGYGRAGVPFRWIEDKPVFEVPLENTGFADKEFDFVYCSHVLEHATDPEKACAELIRIAKRGYIETPSPAKDFFLQMAGVSNHRWSVDLEGDFLSIVEYTPRDIVGIGSDVLLHMCCDPVTEREKALKSLLLLCADRVNTMFMWEDSFEYSVRRIAKPPQAS</sequence>
<dbReference type="EMBL" id="HE577333">
    <property type="protein sequence ID" value="CCD03978.1"/>
    <property type="molecule type" value="Genomic_DNA"/>
</dbReference>
<dbReference type="Pfam" id="PF08241">
    <property type="entry name" value="Methyltransf_11"/>
    <property type="match status" value="1"/>
</dbReference>
<evidence type="ECO:0000313" key="2">
    <source>
        <dbReference type="EMBL" id="CCD03978.1"/>
    </source>
</evidence>
<geneLocation type="plasmid" evidence="2 3">
    <name>AZOBR_p6</name>
</geneLocation>
<reference evidence="2 3" key="1">
    <citation type="journal article" date="2011" name="PLoS Genet.">
        <title>Azospirillum genomes reveal transition of bacteria from aquatic to terrestrial environments.</title>
        <authorList>
            <person name="Wisniewski-Dye F."/>
            <person name="Borziak K."/>
            <person name="Khalsa-Moyers G."/>
            <person name="Alexandre G."/>
            <person name="Sukharnikov L.O."/>
            <person name="Wuichet K."/>
            <person name="Hurst G.B."/>
            <person name="McDonald W.H."/>
            <person name="Robertson J.S."/>
            <person name="Barbe V."/>
            <person name="Calteau A."/>
            <person name="Rouy Z."/>
            <person name="Mangenot S."/>
            <person name="Prigent-Combaret C."/>
            <person name="Normand P."/>
            <person name="Boyer M."/>
            <person name="Siguier P."/>
            <person name="Dessaux Y."/>
            <person name="Elmerich C."/>
            <person name="Condemine G."/>
            <person name="Krishnen G."/>
            <person name="Kennedy I."/>
            <person name="Paterson A.H."/>
            <person name="Gonzalez V."/>
            <person name="Mavingui P."/>
            <person name="Zhulin I.B."/>
        </authorList>
    </citation>
    <scope>NUCLEOTIDE SEQUENCE [LARGE SCALE GENOMIC DNA]</scope>
    <source>
        <strain evidence="2 3">Sp245</strain>
    </source>
</reference>
<feature type="domain" description="Methyltransferase type 11" evidence="1">
    <location>
        <begin position="133"/>
        <end position="176"/>
    </location>
</feature>
<proteinExistence type="predicted"/>
<dbReference type="InterPro" id="IPR029063">
    <property type="entry name" value="SAM-dependent_MTases_sf"/>
</dbReference>
<gene>
    <name evidence="2" type="ORF">AZOBR_p60042</name>
</gene>
<dbReference type="AlphaFoldDB" id="A0A9P1K1R4"/>